<evidence type="ECO:0000259" key="9">
    <source>
        <dbReference type="PROSITE" id="PS50110"/>
    </source>
</evidence>
<dbReference type="PANTHER" id="PTHR48111:SF73">
    <property type="entry name" value="ALKALINE PHOSPHATASE SYNTHESIS TRANSCRIPTIONAL REGULATORY PROTEIN PHOP"/>
    <property type="match status" value="1"/>
</dbReference>
<protein>
    <submittedName>
        <fullName evidence="11">DNA-binding response OmpR family regulator</fullName>
    </submittedName>
</protein>
<organism evidence="11 12">
    <name type="scientific">Lederbergia wuyishanensis</name>
    <dbReference type="NCBI Taxonomy" id="1347903"/>
    <lineage>
        <taxon>Bacteria</taxon>
        <taxon>Bacillati</taxon>
        <taxon>Bacillota</taxon>
        <taxon>Bacilli</taxon>
        <taxon>Bacillales</taxon>
        <taxon>Bacillaceae</taxon>
        <taxon>Lederbergia</taxon>
    </lineage>
</organism>
<keyword evidence="5 8" id="KW-0238">DNA-binding</keyword>
<dbReference type="Proteomes" id="UP001232343">
    <property type="component" value="Unassembled WGS sequence"/>
</dbReference>
<sequence length="233" mass="26970">MKILIVESEASCRDVLKSHFLKEGWGVMTSNEGTDALQKLRKFKVDLVILNPMVQKFSYSEICSEIRKISNVPLFIISSRSKEEDIINGFKQGADDYIVKPFRINEVIARIYASFRRIELYKNESQKVFCFNQNSLVINFETQEVLVDNKTVKLTSTEFKILDAFVKKPGKVFSRHDLSYIVQGYRYIGDARTMDAHIKNLRKKIEEDPKNPKYIVTKIGAGYKFDCLMDQAQ</sequence>
<keyword evidence="12" id="KW-1185">Reference proteome</keyword>
<proteinExistence type="predicted"/>
<dbReference type="CDD" id="cd00383">
    <property type="entry name" value="trans_reg_C"/>
    <property type="match status" value="1"/>
</dbReference>
<accession>A0ABU0D980</accession>
<dbReference type="InterPro" id="IPR039420">
    <property type="entry name" value="WalR-like"/>
</dbReference>
<evidence type="ECO:0000313" key="12">
    <source>
        <dbReference type="Proteomes" id="UP001232343"/>
    </source>
</evidence>
<dbReference type="InterPro" id="IPR011006">
    <property type="entry name" value="CheY-like_superfamily"/>
</dbReference>
<reference evidence="11 12" key="1">
    <citation type="submission" date="2023-07" db="EMBL/GenBank/DDBJ databases">
        <title>Genomic Encyclopedia of Type Strains, Phase IV (KMG-IV): sequencing the most valuable type-strain genomes for metagenomic binning, comparative biology and taxonomic classification.</title>
        <authorList>
            <person name="Goeker M."/>
        </authorList>
    </citation>
    <scope>NUCLEOTIDE SEQUENCE [LARGE SCALE GENOMIC DNA]</scope>
    <source>
        <strain evidence="11 12">DSM 27848</strain>
    </source>
</reference>
<dbReference type="Gene3D" id="1.10.10.10">
    <property type="entry name" value="Winged helix-like DNA-binding domain superfamily/Winged helix DNA-binding domain"/>
    <property type="match status" value="1"/>
</dbReference>
<dbReference type="InterPro" id="IPR016032">
    <property type="entry name" value="Sig_transdc_resp-reg_C-effctor"/>
</dbReference>
<dbReference type="SMART" id="SM00862">
    <property type="entry name" value="Trans_reg_C"/>
    <property type="match status" value="1"/>
</dbReference>
<name>A0ABU0D980_9BACI</name>
<dbReference type="Gene3D" id="6.10.250.690">
    <property type="match status" value="1"/>
</dbReference>
<comment type="caution">
    <text evidence="7">Lacks conserved residue(s) required for the propagation of feature annotation.</text>
</comment>
<evidence type="ECO:0000256" key="6">
    <source>
        <dbReference type="ARBA" id="ARBA00023163"/>
    </source>
</evidence>
<dbReference type="RefSeq" id="WP_244682999.1">
    <property type="nucleotide sequence ID" value="NZ_JALIRM010000014.1"/>
</dbReference>
<dbReference type="InterPro" id="IPR001789">
    <property type="entry name" value="Sig_transdc_resp-reg_receiver"/>
</dbReference>
<evidence type="ECO:0000259" key="10">
    <source>
        <dbReference type="PROSITE" id="PS51755"/>
    </source>
</evidence>
<dbReference type="Gene3D" id="3.40.50.2300">
    <property type="match status" value="1"/>
</dbReference>
<dbReference type="PROSITE" id="PS51755">
    <property type="entry name" value="OMPR_PHOB"/>
    <property type="match status" value="1"/>
</dbReference>
<dbReference type="SMART" id="SM00448">
    <property type="entry name" value="REC"/>
    <property type="match status" value="1"/>
</dbReference>
<feature type="DNA-binding region" description="OmpR/PhoB-type" evidence="8">
    <location>
        <begin position="126"/>
        <end position="227"/>
    </location>
</feature>
<keyword evidence="3" id="KW-0902">Two-component regulatory system</keyword>
<gene>
    <name evidence="11" type="ORF">J2S14_003832</name>
</gene>
<evidence type="ECO:0000256" key="7">
    <source>
        <dbReference type="PROSITE-ProRule" id="PRU00169"/>
    </source>
</evidence>
<keyword evidence="6" id="KW-0804">Transcription</keyword>
<dbReference type="Pfam" id="PF00486">
    <property type="entry name" value="Trans_reg_C"/>
    <property type="match status" value="1"/>
</dbReference>
<dbReference type="PANTHER" id="PTHR48111">
    <property type="entry name" value="REGULATOR OF RPOS"/>
    <property type="match status" value="1"/>
</dbReference>
<evidence type="ECO:0000256" key="1">
    <source>
        <dbReference type="ARBA" id="ARBA00004496"/>
    </source>
</evidence>
<keyword evidence="2" id="KW-0597">Phosphoprotein</keyword>
<evidence type="ECO:0000256" key="5">
    <source>
        <dbReference type="ARBA" id="ARBA00023125"/>
    </source>
</evidence>
<dbReference type="SUPFAM" id="SSF46894">
    <property type="entry name" value="C-terminal effector domain of the bipartite response regulators"/>
    <property type="match status" value="1"/>
</dbReference>
<dbReference type="PROSITE" id="PS50110">
    <property type="entry name" value="RESPONSE_REGULATORY"/>
    <property type="match status" value="1"/>
</dbReference>
<feature type="domain" description="Response regulatory" evidence="9">
    <location>
        <begin position="2"/>
        <end position="115"/>
    </location>
</feature>
<comment type="subcellular location">
    <subcellularLocation>
        <location evidence="1">Cytoplasm</location>
    </subcellularLocation>
</comment>
<dbReference type="EMBL" id="JAUSUO010000012">
    <property type="protein sequence ID" value="MDQ0344987.1"/>
    <property type="molecule type" value="Genomic_DNA"/>
</dbReference>
<evidence type="ECO:0000256" key="2">
    <source>
        <dbReference type="ARBA" id="ARBA00022553"/>
    </source>
</evidence>
<feature type="domain" description="OmpR/PhoB-type" evidence="10">
    <location>
        <begin position="126"/>
        <end position="227"/>
    </location>
</feature>
<evidence type="ECO:0000256" key="8">
    <source>
        <dbReference type="PROSITE-ProRule" id="PRU01091"/>
    </source>
</evidence>
<dbReference type="GO" id="GO:0003677">
    <property type="term" value="F:DNA binding"/>
    <property type="evidence" value="ECO:0007669"/>
    <property type="project" value="UniProtKB-KW"/>
</dbReference>
<dbReference type="InterPro" id="IPR036388">
    <property type="entry name" value="WH-like_DNA-bd_sf"/>
</dbReference>
<evidence type="ECO:0000313" key="11">
    <source>
        <dbReference type="EMBL" id="MDQ0344987.1"/>
    </source>
</evidence>
<evidence type="ECO:0000256" key="3">
    <source>
        <dbReference type="ARBA" id="ARBA00023012"/>
    </source>
</evidence>
<evidence type="ECO:0000256" key="4">
    <source>
        <dbReference type="ARBA" id="ARBA00023015"/>
    </source>
</evidence>
<keyword evidence="4" id="KW-0805">Transcription regulation</keyword>
<dbReference type="Pfam" id="PF00072">
    <property type="entry name" value="Response_reg"/>
    <property type="match status" value="1"/>
</dbReference>
<comment type="caution">
    <text evidence="11">The sequence shown here is derived from an EMBL/GenBank/DDBJ whole genome shotgun (WGS) entry which is preliminary data.</text>
</comment>
<dbReference type="SUPFAM" id="SSF52172">
    <property type="entry name" value="CheY-like"/>
    <property type="match status" value="1"/>
</dbReference>
<dbReference type="InterPro" id="IPR001867">
    <property type="entry name" value="OmpR/PhoB-type_DNA-bd"/>
</dbReference>